<accession>A0A917JLU2</accession>
<reference evidence="3" key="3">
    <citation type="submission" date="2020-09" db="EMBL/GenBank/DDBJ databases">
        <authorList>
            <person name="Sun Q."/>
            <person name="Zhou Y."/>
        </authorList>
    </citation>
    <scope>NUCLEOTIDE SEQUENCE</scope>
    <source>
        <strain evidence="3">CGMCC 4.7206</strain>
    </source>
</reference>
<organism evidence="3 4">
    <name type="scientific">Saccharopolyspora thermophila</name>
    <dbReference type="NCBI Taxonomy" id="89367"/>
    <lineage>
        <taxon>Bacteria</taxon>
        <taxon>Bacillati</taxon>
        <taxon>Actinomycetota</taxon>
        <taxon>Actinomycetes</taxon>
        <taxon>Pseudonocardiales</taxon>
        <taxon>Pseudonocardiaceae</taxon>
        <taxon>Saccharopolyspora</taxon>
    </lineage>
</organism>
<dbReference type="RefSeq" id="WP_229679788.1">
    <property type="nucleotide sequence ID" value="NZ_BAAAHC010000024.1"/>
</dbReference>
<dbReference type="Proteomes" id="UP001500220">
    <property type="component" value="Unassembled WGS sequence"/>
</dbReference>
<evidence type="ECO:0008006" key="6">
    <source>
        <dbReference type="Google" id="ProtNLM"/>
    </source>
</evidence>
<evidence type="ECO:0000313" key="2">
    <source>
        <dbReference type="EMBL" id="GAA0539009.1"/>
    </source>
</evidence>
<comment type="caution">
    <text evidence="3">The sequence shown here is derived from an EMBL/GenBank/DDBJ whole genome shotgun (WGS) entry which is preliminary data.</text>
</comment>
<dbReference type="EMBL" id="BAAAHC010000024">
    <property type="protein sequence ID" value="GAA0539009.1"/>
    <property type="molecule type" value="Genomic_DNA"/>
</dbReference>
<evidence type="ECO:0000313" key="3">
    <source>
        <dbReference type="EMBL" id="GGI71912.1"/>
    </source>
</evidence>
<gene>
    <name evidence="2" type="ORF">GCM10009545_47080</name>
    <name evidence="3" type="ORF">GCM10011581_06110</name>
</gene>
<evidence type="ECO:0000313" key="5">
    <source>
        <dbReference type="Proteomes" id="UP001500220"/>
    </source>
</evidence>
<proteinExistence type="predicted"/>
<dbReference type="Proteomes" id="UP000597989">
    <property type="component" value="Unassembled WGS sequence"/>
</dbReference>
<dbReference type="EMBL" id="BMMT01000001">
    <property type="protein sequence ID" value="GGI71912.1"/>
    <property type="molecule type" value="Genomic_DNA"/>
</dbReference>
<feature type="region of interest" description="Disordered" evidence="1">
    <location>
        <begin position="212"/>
        <end position="246"/>
    </location>
</feature>
<evidence type="ECO:0000256" key="1">
    <source>
        <dbReference type="SAM" id="MobiDB-lite"/>
    </source>
</evidence>
<reference evidence="3 4" key="1">
    <citation type="journal article" date="2014" name="Int. J. Syst. Evol. Microbiol.">
        <title>Complete genome sequence of Corynebacterium casei LMG S-19264T (=DSM 44701T), isolated from a smear-ripened cheese.</title>
        <authorList>
            <consortium name="US DOE Joint Genome Institute (JGI-PGF)"/>
            <person name="Walter F."/>
            <person name="Albersmeier A."/>
            <person name="Kalinowski J."/>
            <person name="Ruckert C."/>
        </authorList>
    </citation>
    <scope>NUCLEOTIDE SEQUENCE [LARGE SCALE GENOMIC DNA]</scope>
    <source>
        <strain evidence="3 4">CGMCC 4.7206</strain>
    </source>
</reference>
<evidence type="ECO:0000313" key="4">
    <source>
        <dbReference type="Proteomes" id="UP000597989"/>
    </source>
</evidence>
<sequence length="310" mass="33484">MNKCRSEVVELPPYRALLVVDVKNFSGEKGRDHARITRHIPVILEQALIRCGLGELRERVRFEGSTGDGYFWGFDPAFLPFLLNPFLAALQDELEYQNKVNLGSDRQYLRMRVSINVGPMTDSGGNDISDGSGDARIETHRLLDSKPVRDMLTRSTSTTCVAAIISRRVYEDAIVSGYAADAPELYVPVDVEVKTYCGTAYLRVPKPSGDLLASGFTPPEPAGTGPSAEADDVEGSGSGVQQQESRSSIVGITHVQGGVGTAITGHQPQVHVGRGDQFNAPLGDGVNIIGTNRGRIRHHVNKSGDQGDGR</sequence>
<protein>
    <recommendedName>
        <fullName evidence="6">Guanylate cyclase domain-containing protein</fullName>
    </recommendedName>
</protein>
<name>A0A917JLU2_9PSEU</name>
<keyword evidence="5" id="KW-1185">Reference proteome</keyword>
<reference evidence="2" key="4">
    <citation type="submission" date="2023-12" db="EMBL/GenBank/DDBJ databases">
        <authorList>
            <person name="Sun Q."/>
            <person name="Inoue M."/>
        </authorList>
    </citation>
    <scope>NUCLEOTIDE SEQUENCE</scope>
    <source>
        <strain evidence="2">JCM 10664</strain>
    </source>
</reference>
<dbReference type="AlphaFoldDB" id="A0A917JLU2"/>
<reference evidence="2 5" key="2">
    <citation type="journal article" date="2019" name="Int. J. Syst. Evol. Microbiol.">
        <title>The Global Catalogue of Microorganisms (GCM) 10K type strain sequencing project: providing services to taxonomists for standard genome sequencing and annotation.</title>
        <authorList>
            <consortium name="The Broad Institute Genomics Platform"/>
            <consortium name="The Broad Institute Genome Sequencing Center for Infectious Disease"/>
            <person name="Wu L."/>
            <person name="Ma J."/>
        </authorList>
    </citation>
    <scope>NUCLEOTIDE SEQUENCE [LARGE SCALE GENOMIC DNA]</scope>
    <source>
        <strain evidence="2 5">JCM 10664</strain>
    </source>
</reference>